<feature type="chain" id="PRO_5040353112" description="acid phosphatase" evidence="8">
    <location>
        <begin position="19"/>
        <end position="346"/>
    </location>
</feature>
<evidence type="ECO:0000256" key="2">
    <source>
        <dbReference type="ARBA" id="ARBA00005375"/>
    </source>
</evidence>
<gene>
    <name evidence="9" type="ORF">MELIAE_LOCUS2165</name>
</gene>
<evidence type="ECO:0000256" key="1">
    <source>
        <dbReference type="ARBA" id="ARBA00000032"/>
    </source>
</evidence>
<dbReference type="Proteomes" id="UP001154078">
    <property type="component" value="Chromosome 10"/>
</dbReference>
<evidence type="ECO:0000256" key="3">
    <source>
        <dbReference type="ARBA" id="ARBA00012646"/>
    </source>
</evidence>
<dbReference type="InterPro" id="IPR000560">
    <property type="entry name" value="His_Pase_clade-2"/>
</dbReference>
<dbReference type="EC" id="3.1.3.2" evidence="3"/>
<keyword evidence="4 8" id="KW-0732">Signal</keyword>
<keyword evidence="7" id="KW-0325">Glycoprotein</keyword>
<name>A0A9P0AUG6_BRAAE</name>
<dbReference type="PANTHER" id="PTHR11567">
    <property type="entry name" value="ACID PHOSPHATASE-RELATED"/>
    <property type="match status" value="1"/>
</dbReference>
<organism evidence="9 10">
    <name type="scientific">Brassicogethes aeneus</name>
    <name type="common">Rape pollen beetle</name>
    <name type="synonym">Meligethes aeneus</name>
    <dbReference type="NCBI Taxonomy" id="1431903"/>
    <lineage>
        <taxon>Eukaryota</taxon>
        <taxon>Metazoa</taxon>
        <taxon>Ecdysozoa</taxon>
        <taxon>Arthropoda</taxon>
        <taxon>Hexapoda</taxon>
        <taxon>Insecta</taxon>
        <taxon>Pterygota</taxon>
        <taxon>Neoptera</taxon>
        <taxon>Endopterygota</taxon>
        <taxon>Coleoptera</taxon>
        <taxon>Polyphaga</taxon>
        <taxon>Cucujiformia</taxon>
        <taxon>Nitidulidae</taxon>
        <taxon>Meligethinae</taxon>
        <taxon>Brassicogethes</taxon>
    </lineage>
</organism>
<dbReference type="PANTHER" id="PTHR11567:SF211">
    <property type="entry name" value="PROSTATIC ACID PHOSPHATASE"/>
    <property type="match status" value="1"/>
</dbReference>
<evidence type="ECO:0000256" key="4">
    <source>
        <dbReference type="ARBA" id="ARBA00022729"/>
    </source>
</evidence>
<dbReference type="Gene3D" id="3.40.50.1240">
    <property type="entry name" value="Phosphoglycerate mutase-like"/>
    <property type="match status" value="1"/>
</dbReference>
<evidence type="ECO:0000313" key="10">
    <source>
        <dbReference type="Proteomes" id="UP001154078"/>
    </source>
</evidence>
<evidence type="ECO:0000256" key="5">
    <source>
        <dbReference type="ARBA" id="ARBA00022801"/>
    </source>
</evidence>
<sequence>MTGSLALVLVILIGFSNAKKVKDNDDKLIAVALMFRHGDRTIITTYPNDPYKDLKYWPEGFGQLTNRGVERIKTFGKWFKRKYEEILPTNFGEMYFQSTNSDRTRNSSKYFISELYDDEKWQNVIKVLPWQENYYLKWNKTCNKYIEAKTRYIKYLINNLPEDFDGIFDYCTEKTGKKAVDLLYFENLHGVLENEEEERNLTLPDWTGKIYPNKTQYLSFLSFSSHSGLPILAKLANGPLFDLIINNFENNTYKLMAFACHDTQISNILKTFNSFHDIPKYAASIIFELHQTKSMGKYINILYKEDDNIRPIILENCTKNCDLKQFKEVLKPFTLTPEQWNQECTN</sequence>
<protein>
    <recommendedName>
        <fullName evidence="3">acid phosphatase</fullName>
        <ecNumber evidence="3">3.1.3.2</ecNumber>
    </recommendedName>
</protein>
<dbReference type="AlphaFoldDB" id="A0A9P0AUG6"/>
<proteinExistence type="inferred from homology"/>
<feature type="signal peptide" evidence="8">
    <location>
        <begin position="1"/>
        <end position="18"/>
    </location>
</feature>
<dbReference type="InterPro" id="IPR050645">
    <property type="entry name" value="Histidine_acid_phosphatase"/>
</dbReference>
<evidence type="ECO:0000256" key="7">
    <source>
        <dbReference type="ARBA" id="ARBA00023180"/>
    </source>
</evidence>
<evidence type="ECO:0000256" key="8">
    <source>
        <dbReference type="SAM" id="SignalP"/>
    </source>
</evidence>
<evidence type="ECO:0000313" key="9">
    <source>
        <dbReference type="EMBL" id="CAH0548762.1"/>
    </source>
</evidence>
<dbReference type="EMBL" id="OV121141">
    <property type="protein sequence ID" value="CAH0548762.1"/>
    <property type="molecule type" value="Genomic_DNA"/>
</dbReference>
<dbReference type="OrthoDB" id="10257284at2759"/>
<keyword evidence="10" id="KW-1185">Reference proteome</keyword>
<comment type="similarity">
    <text evidence="2">Belongs to the histidine acid phosphatase family.</text>
</comment>
<reference evidence="9" key="1">
    <citation type="submission" date="2021-12" db="EMBL/GenBank/DDBJ databases">
        <authorList>
            <person name="King R."/>
        </authorList>
    </citation>
    <scope>NUCLEOTIDE SEQUENCE</scope>
</reference>
<comment type="catalytic activity">
    <reaction evidence="1">
        <text>a phosphate monoester + H2O = an alcohol + phosphate</text>
        <dbReference type="Rhea" id="RHEA:15017"/>
        <dbReference type="ChEBI" id="CHEBI:15377"/>
        <dbReference type="ChEBI" id="CHEBI:30879"/>
        <dbReference type="ChEBI" id="CHEBI:43474"/>
        <dbReference type="ChEBI" id="CHEBI:67140"/>
        <dbReference type="EC" id="3.1.3.2"/>
    </reaction>
</comment>
<dbReference type="InterPro" id="IPR029033">
    <property type="entry name" value="His_PPase_superfam"/>
</dbReference>
<evidence type="ECO:0000256" key="6">
    <source>
        <dbReference type="ARBA" id="ARBA00023157"/>
    </source>
</evidence>
<accession>A0A9P0AUG6</accession>
<dbReference type="SUPFAM" id="SSF53254">
    <property type="entry name" value="Phosphoglycerate mutase-like"/>
    <property type="match status" value="1"/>
</dbReference>
<dbReference type="CDD" id="cd07061">
    <property type="entry name" value="HP_HAP_like"/>
    <property type="match status" value="1"/>
</dbReference>
<keyword evidence="5" id="KW-0378">Hydrolase</keyword>
<dbReference type="Pfam" id="PF00328">
    <property type="entry name" value="His_Phos_2"/>
    <property type="match status" value="1"/>
</dbReference>
<dbReference type="GO" id="GO:0003993">
    <property type="term" value="F:acid phosphatase activity"/>
    <property type="evidence" value="ECO:0007669"/>
    <property type="project" value="UniProtKB-EC"/>
</dbReference>
<keyword evidence="6" id="KW-1015">Disulfide bond</keyword>